<dbReference type="GO" id="GO:0008236">
    <property type="term" value="F:serine-type peptidase activity"/>
    <property type="evidence" value="ECO:0007669"/>
    <property type="project" value="UniProtKB-KW"/>
</dbReference>
<dbReference type="InterPro" id="IPR027478">
    <property type="entry name" value="LdcA_N"/>
</dbReference>
<reference evidence="9" key="1">
    <citation type="submission" date="2023-08" db="EMBL/GenBank/DDBJ databases">
        <title>Genomic characterization of piscicolin 126 produced by Carnobacterium maltaromaticum CM22 strain isolated from salmon (Salmo salar).</title>
        <authorList>
            <person name="Gonzalez-Gragera E."/>
            <person name="Garcia-Lopez J.D."/>
            <person name="Teso-Perez C."/>
            <person name="Gimenez-Hernandez I."/>
            <person name="Peralta-Sanchez J.M."/>
            <person name="Valdivia E."/>
            <person name="Montalban-Lopez M."/>
            <person name="Martin-Platero A.M."/>
            <person name="Banos A."/>
            <person name="Martinez-Bueno M."/>
        </authorList>
    </citation>
    <scope>NUCLEOTIDE SEQUENCE</scope>
    <source>
        <strain evidence="9">CM22</strain>
    </source>
</reference>
<dbReference type="InterPro" id="IPR027461">
    <property type="entry name" value="Carboxypeptidase_A_C_sf"/>
</dbReference>
<dbReference type="Pfam" id="PF02016">
    <property type="entry name" value="Peptidase_S66"/>
    <property type="match status" value="1"/>
</dbReference>
<evidence type="ECO:0000259" key="7">
    <source>
        <dbReference type="Pfam" id="PF02016"/>
    </source>
</evidence>
<feature type="active site" description="Charge relay system" evidence="6">
    <location>
        <position position="206"/>
    </location>
</feature>
<dbReference type="EMBL" id="JAVBVO010000003">
    <property type="protein sequence ID" value="MDZ5757891.1"/>
    <property type="molecule type" value="Genomic_DNA"/>
</dbReference>
<feature type="domain" description="LD-carboxypeptidase C-terminal" evidence="8">
    <location>
        <begin position="175"/>
        <end position="285"/>
    </location>
</feature>
<evidence type="ECO:0000256" key="2">
    <source>
        <dbReference type="ARBA" id="ARBA00022645"/>
    </source>
</evidence>
<keyword evidence="3" id="KW-0645">Protease</keyword>
<sequence>MLKKGDTIGIIACSNGKKLSQKKKIDELINLLETQFSLTVIEAATIYEKNEFPFSGTPAERAQALMQLYLNPSVVMIFDISGGNVANEILPYLDFKQIEKQRKLFVGYSDLTVILNALYTKTTCSGINYQLLNLVGEEQTSQLAYFNDYFFHNKRQTSITAQWLSSSSPITNIIKGTLIGGNIRCLLKLAGTDYLPNCQNKLLFLEANSGDITAMATYLAQLDQIGYLQQCQAVILGQFTEIEAQKQTTAFYKLVSSYLMNYQKPILMTHEIGHSASSKALSIGEIVYFDEDHGKLRMTLADDK</sequence>
<evidence type="ECO:0000259" key="8">
    <source>
        <dbReference type="Pfam" id="PF17676"/>
    </source>
</evidence>
<dbReference type="RefSeq" id="WP_322808572.1">
    <property type="nucleotide sequence ID" value="NZ_JAVBVO010000003.1"/>
</dbReference>
<dbReference type="PANTHER" id="PTHR30237:SF2">
    <property type="entry name" value="MUREIN TETRAPEPTIDE CARBOXYPEPTIDASE"/>
    <property type="match status" value="1"/>
</dbReference>
<organism evidence="9 10">
    <name type="scientific">Carnobacterium maltaromaticum</name>
    <name type="common">Carnobacterium piscicola</name>
    <dbReference type="NCBI Taxonomy" id="2751"/>
    <lineage>
        <taxon>Bacteria</taxon>
        <taxon>Bacillati</taxon>
        <taxon>Bacillota</taxon>
        <taxon>Bacilli</taxon>
        <taxon>Lactobacillales</taxon>
        <taxon>Carnobacteriaceae</taxon>
        <taxon>Carnobacterium</taxon>
    </lineage>
</organism>
<feature type="domain" description="LD-carboxypeptidase N-terminal" evidence="7">
    <location>
        <begin position="8"/>
        <end position="125"/>
    </location>
</feature>
<comment type="similarity">
    <text evidence="1">Belongs to the peptidase S66 family.</text>
</comment>
<dbReference type="InterPro" id="IPR003507">
    <property type="entry name" value="S66_fam"/>
</dbReference>
<comment type="caution">
    <text evidence="9">The sequence shown here is derived from an EMBL/GenBank/DDBJ whole genome shotgun (WGS) entry which is preliminary data.</text>
</comment>
<feature type="active site" description="Nucleophile" evidence="6">
    <location>
        <position position="109"/>
    </location>
</feature>
<dbReference type="SUPFAM" id="SSF141986">
    <property type="entry name" value="LD-carboxypeptidase A C-terminal domain-like"/>
    <property type="match status" value="1"/>
</dbReference>
<dbReference type="PIRSF" id="PIRSF028757">
    <property type="entry name" value="LD-carboxypeptidase"/>
    <property type="match status" value="1"/>
</dbReference>
<dbReference type="Gene3D" id="3.50.30.60">
    <property type="entry name" value="LD-carboxypeptidase A C-terminal domain-like"/>
    <property type="match status" value="1"/>
</dbReference>
<dbReference type="GO" id="GO:0004180">
    <property type="term" value="F:carboxypeptidase activity"/>
    <property type="evidence" value="ECO:0007669"/>
    <property type="project" value="UniProtKB-KW"/>
</dbReference>
<dbReference type="Pfam" id="PF17676">
    <property type="entry name" value="Peptidase_S66C"/>
    <property type="match status" value="1"/>
</dbReference>
<dbReference type="AlphaFoldDB" id="A0AAW9JYW6"/>
<accession>A0AAW9JYW6</accession>
<dbReference type="InterPro" id="IPR040921">
    <property type="entry name" value="Peptidase_S66C"/>
</dbReference>
<keyword evidence="2" id="KW-0121">Carboxypeptidase</keyword>
<dbReference type="CDD" id="cd07062">
    <property type="entry name" value="Peptidase_S66_mccF_like"/>
    <property type="match status" value="1"/>
</dbReference>
<evidence type="ECO:0000256" key="4">
    <source>
        <dbReference type="ARBA" id="ARBA00022801"/>
    </source>
</evidence>
<protein>
    <submittedName>
        <fullName evidence="9">LD-carboxypeptidase</fullName>
    </submittedName>
</protein>
<dbReference type="Proteomes" id="UP001290462">
    <property type="component" value="Unassembled WGS sequence"/>
</dbReference>
<dbReference type="GO" id="GO:0006508">
    <property type="term" value="P:proteolysis"/>
    <property type="evidence" value="ECO:0007669"/>
    <property type="project" value="UniProtKB-KW"/>
</dbReference>
<dbReference type="InterPro" id="IPR040449">
    <property type="entry name" value="Peptidase_S66_N"/>
</dbReference>
<feature type="active site" description="Charge relay system" evidence="6">
    <location>
        <position position="274"/>
    </location>
</feature>
<dbReference type="SUPFAM" id="SSF52317">
    <property type="entry name" value="Class I glutamine amidotransferase-like"/>
    <property type="match status" value="1"/>
</dbReference>
<dbReference type="PANTHER" id="PTHR30237">
    <property type="entry name" value="MURAMOYLTETRAPEPTIDE CARBOXYPEPTIDASE"/>
    <property type="match status" value="1"/>
</dbReference>
<proteinExistence type="inferred from homology"/>
<dbReference type="InterPro" id="IPR029062">
    <property type="entry name" value="Class_I_gatase-like"/>
</dbReference>
<keyword evidence="5" id="KW-0720">Serine protease</keyword>
<evidence type="ECO:0000256" key="3">
    <source>
        <dbReference type="ARBA" id="ARBA00022670"/>
    </source>
</evidence>
<evidence type="ECO:0000256" key="5">
    <source>
        <dbReference type="ARBA" id="ARBA00022825"/>
    </source>
</evidence>
<name>A0AAW9JYW6_CARML</name>
<keyword evidence="4" id="KW-0378">Hydrolase</keyword>
<dbReference type="Gene3D" id="3.40.50.10740">
    <property type="entry name" value="Class I glutamine amidotransferase-like"/>
    <property type="match status" value="1"/>
</dbReference>
<evidence type="ECO:0000256" key="1">
    <source>
        <dbReference type="ARBA" id="ARBA00010233"/>
    </source>
</evidence>
<evidence type="ECO:0000256" key="6">
    <source>
        <dbReference type="PIRSR" id="PIRSR028757-1"/>
    </source>
</evidence>
<evidence type="ECO:0000313" key="9">
    <source>
        <dbReference type="EMBL" id="MDZ5757891.1"/>
    </source>
</evidence>
<gene>
    <name evidence="9" type="ORF">RAK27_04395</name>
</gene>
<evidence type="ECO:0000313" key="10">
    <source>
        <dbReference type="Proteomes" id="UP001290462"/>
    </source>
</evidence>